<dbReference type="Proteomes" id="UP000475862">
    <property type="component" value="Unassembled WGS sequence"/>
</dbReference>
<comment type="caution">
    <text evidence="1">The sequence shown here is derived from an EMBL/GenBank/DDBJ whole genome shotgun (WGS) entry which is preliminary data.</text>
</comment>
<protein>
    <submittedName>
        <fullName evidence="1">Uncharacterized protein</fullName>
    </submittedName>
</protein>
<feature type="non-terminal residue" evidence="1">
    <location>
        <position position="1"/>
    </location>
</feature>
<keyword evidence="2" id="KW-1185">Reference proteome</keyword>
<accession>A0A6G0T4R6</accession>
<evidence type="ECO:0000313" key="2">
    <source>
        <dbReference type="Proteomes" id="UP000475862"/>
    </source>
</evidence>
<evidence type="ECO:0000313" key="1">
    <source>
        <dbReference type="EMBL" id="KAE9525569.1"/>
    </source>
</evidence>
<reference evidence="1 2" key="1">
    <citation type="submission" date="2019-08" db="EMBL/GenBank/DDBJ databases">
        <title>The genome of the soybean aphid Biotype 1, its phylome, world population structure and adaptation to the North American continent.</title>
        <authorList>
            <person name="Giordano R."/>
            <person name="Donthu R.K."/>
            <person name="Hernandez A.G."/>
            <person name="Wright C.L."/>
            <person name="Zimin A.V."/>
        </authorList>
    </citation>
    <scope>NUCLEOTIDE SEQUENCE [LARGE SCALE GENOMIC DNA]</scope>
    <source>
        <tissue evidence="1">Whole aphids</tissue>
    </source>
</reference>
<sequence>SDDRFEEYSNNSDDISTITVTPEHPLLLINNDIPDIPKPTLLLTNNDILSTSEHTLLFNNKEEEAHPTGRKVRVIIKCDTVQYRSYIKTNRNSGNKYITNKGKIIESRCSKELPNCWEKCSSKIDNTLREQLFTTYWLMKTHNRRTTYISGLTLIQNVETFFTSLAFTVPSTSFIL</sequence>
<name>A0A6G0T4R6_APHGL</name>
<gene>
    <name evidence="1" type="ORF">AGLY_014096</name>
</gene>
<proteinExistence type="predicted"/>
<organism evidence="1 2">
    <name type="scientific">Aphis glycines</name>
    <name type="common">Soybean aphid</name>
    <dbReference type="NCBI Taxonomy" id="307491"/>
    <lineage>
        <taxon>Eukaryota</taxon>
        <taxon>Metazoa</taxon>
        <taxon>Ecdysozoa</taxon>
        <taxon>Arthropoda</taxon>
        <taxon>Hexapoda</taxon>
        <taxon>Insecta</taxon>
        <taxon>Pterygota</taxon>
        <taxon>Neoptera</taxon>
        <taxon>Paraneoptera</taxon>
        <taxon>Hemiptera</taxon>
        <taxon>Sternorrhyncha</taxon>
        <taxon>Aphidomorpha</taxon>
        <taxon>Aphidoidea</taxon>
        <taxon>Aphididae</taxon>
        <taxon>Aphidini</taxon>
        <taxon>Aphis</taxon>
        <taxon>Aphis</taxon>
    </lineage>
</organism>
<dbReference type="OrthoDB" id="6747067at2759"/>
<dbReference type="AlphaFoldDB" id="A0A6G0T4R6"/>
<dbReference type="EMBL" id="VYZN01000059">
    <property type="protein sequence ID" value="KAE9525569.1"/>
    <property type="molecule type" value="Genomic_DNA"/>
</dbReference>